<evidence type="ECO:0000313" key="3">
    <source>
        <dbReference type="EMBL" id="OAQ59194.1"/>
    </source>
</evidence>
<evidence type="ECO:0000313" key="4">
    <source>
        <dbReference type="Proteomes" id="UP000078397"/>
    </source>
</evidence>
<dbReference type="InterPro" id="IPR001810">
    <property type="entry name" value="F-box_dom"/>
</dbReference>
<dbReference type="Pfam" id="PF00646">
    <property type="entry name" value="F-box"/>
    <property type="match status" value="1"/>
</dbReference>
<evidence type="ECO:0000256" key="1">
    <source>
        <dbReference type="SAM" id="MobiDB-lite"/>
    </source>
</evidence>
<proteinExistence type="predicted"/>
<dbReference type="OrthoDB" id="2687876at2759"/>
<accession>A0A179F161</accession>
<dbReference type="GeneID" id="28856495"/>
<reference evidence="3 4" key="1">
    <citation type="journal article" date="2016" name="PLoS Pathog.">
        <title>Biosynthesis of antibiotic leucinostatins in bio-control fungus Purpureocillium lilacinum and their inhibition on phytophthora revealed by genome mining.</title>
        <authorList>
            <person name="Wang G."/>
            <person name="Liu Z."/>
            <person name="Lin R."/>
            <person name="Li E."/>
            <person name="Mao Z."/>
            <person name="Ling J."/>
            <person name="Yang Y."/>
            <person name="Yin W.B."/>
            <person name="Xie B."/>
        </authorList>
    </citation>
    <scope>NUCLEOTIDE SEQUENCE [LARGE SCALE GENOMIC DNA]</scope>
    <source>
        <strain evidence="3">170</strain>
    </source>
</reference>
<dbReference type="PROSITE" id="PS50181">
    <property type="entry name" value="FBOX"/>
    <property type="match status" value="1"/>
</dbReference>
<name>A0A179F161_METCM</name>
<feature type="compositionally biased region" description="Basic and acidic residues" evidence="1">
    <location>
        <begin position="329"/>
        <end position="349"/>
    </location>
</feature>
<sequence>MSNQDLTDDEIRLYTYNEPLNDNYVYVYHLDAIDLESRLPLDVGRHDAGYGAGLGGLNRLPRELLIRVLLILDIPTLTAFRAVNKHTMKTVDSLYEYSMVTKYCPDILRAILALDARAYGLGRLFETLCKTPCRWCCEFGGLVHLYTCERTCESCSCYIMNTPVSIQEAARITKLPHDKVKGSYPSIRSLPGYYGYKRPDPEDMQVVQQRLLLFDSLTLHGGVAGKVKLVGPESISKLLPDDDEQDTRFMGLISAPYFEESRDGKKKHVANWGYYCAACRCQGRSVLQKFTRRGLVEHIQEDGQILWEKGNEIYDITSPAAAGSTPGNLREEGYRARHDDPHVEVDVGD</sequence>
<comment type="caution">
    <text evidence="3">The sequence shown here is derived from an EMBL/GenBank/DDBJ whole genome shotgun (WGS) entry which is preliminary data.</text>
</comment>
<dbReference type="AlphaFoldDB" id="A0A179F161"/>
<evidence type="ECO:0000259" key="2">
    <source>
        <dbReference type="PROSITE" id="PS50181"/>
    </source>
</evidence>
<dbReference type="EMBL" id="LSBJ02000010">
    <property type="protein sequence ID" value="OAQ59194.1"/>
    <property type="molecule type" value="Genomic_DNA"/>
</dbReference>
<dbReference type="KEGG" id="pchm:VFPPC_14733"/>
<protein>
    <submittedName>
        <fullName evidence="3">F-box domain-containing protein</fullName>
    </submittedName>
</protein>
<organism evidence="3 4">
    <name type="scientific">Pochonia chlamydosporia 170</name>
    <dbReference type="NCBI Taxonomy" id="1380566"/>
    <lineage>
        <taxon>Eukaryota</taxon>
        <taxon>Fungi</taxon>
        <taxon>Dikarya</taxon>
        <taxon>Ascomycota</taxon>
        <taxon>Pezizomycotina</taxon>
        <taxon>Sordariomycetes</taxon>
        <taxon>Hypocreomycetidae</taxon>
        <taxon>Hypocreales</taxon>
        <taxon>Clavicipitaceae</taxon>
        <taxon>Pochonia</taxon>
    </lineage>
</organism>
<dbReference type="Proteomes" id="UP000078397">
    <property type="component" value="Unassembled WGS sequence"/>
</dbReference>
<feature type="region of interest" description="Disordered" evidence="1">
    <location>
        <begin position="318"/>
        <end position="349"/>
    </location>
</feature>
<keyword evidence="4" id="KW-1185">Reference proteome</keyword>
<dbReference type="RefSeq" id="XP_018137249.1">
    <property type="nucleotide sequence ID" value="XM_018292501.1"/>
</dbReference>
<gene>
    <name evidence="3" type="ORF">VFPPC_14733</name>
</gene>
<feature type="domain" description="F-box" evidence="2">
    <location>
        <begin position="54"/>
        <end position="100"/>
    </location>
</feature>